<keyword evidence="2" id="KW-1185">Reference proteome</keyword>
<evidence type="ECO:0000313" key="1">
    <source>
        <dbReference type="EMBL" id="APA90240.2"/>
    </source>
</evidence>
<evidence type="ECO:0000313" key="2">
    <source>
        <dbReference type="Proteomes" id="UP000179860"/>
    </source>
</evidence>
<dbReference type="EMBL" id="CP017564">
    <property type="protein sequence ID" value="APA90240.2"/>
    <property type="molecule type" value="Genomic_DNA"/>
</dbReference>
<dbReference type="Proteomes" id="UP000179860">
    <property type="component" value="Plasmid pl3WSM5005"/>
</dbReference>
<protein>
    <submittedName>
        <fullName evidence="1">Uncharacterized protein</fullName>
    </submittedName>
</protein>
<geneLocation type="plasmid" evidence="1 2">
    <name>pl3WSM5005</name>
</geneLocation>
<name>A0ACA8AWZ3_9BURK</name>
<gene>
    <name evidence="1" type="ORF">BJG93_34570</name>
</gene>
<sequence length="283" mass="31091">MSLLPDHAVAQLVMLEGDACSIAEQSVYLETFGYQEDPHQAGIWAFKGDDAEHAECRLVVENEGELFTVYGQAVEHYTNVNYVLNKFGWTKSSVLARDKDIEAKLLARLVSVDVVTTSDDMPASTLQASMPASTAVERTATPAPVLPEANEPVAVEQVDATRELNDSHLRIEQLTIRCNSAEERLAELESANATLANENNTLRSQLREANARLANMQAGTPEAARRVEVPDNLGVMSDEQRLVAVIERHALAHIDLSEFGVSPLLAGLREVGYEPRLRLMKVD</sequence>
<reference evidence="1" key="1">
    <citation type="submission" date="2016-09" db="EMBL/GenBank/DDBJ databases">
        <title>The Complete Genome of Burkholderia sprentiae wsm5005.</title>
        <authorList>
            <person name="De Meyer S."/>
            <person name="Wang P."/>
            <person name="Terpolilli J."/>
        </authorList>
    </citation>
    <scope>NUCLEOTIDE SEQUENCE</scope>
    <source>
        <strain evidence="1">WSM5005</strain>
        <plasmid evidence="1">pl3WSM5005</plasmid>
    </source>
</reference>
<reference evidence="1" key="2">
    <citation type="submission" date="2021-06" db="EMBL/GenBank/DDBJ databases">
        <authorList>
            <person name="Rogers T.H."/>
            <person name="Ramsay J.P."/>
            <person name="Wang P."/>
            <person name="Terpolilli J."/>
        </authorList>
    </citation>
    <scope>NUCLEOTIDE SEQUENCE</scope>
    <source>
        <strain evidence="1">WSM5005</strain>
        <plasmid evidence="1">pl3WSM5005</plasmid>
    </source>
</reference>
<proteinExistence type="predicted"/>
<keyword evidence="1" id="KW-0614">Plasmid</keyword>
<accession>A0ACA8AWZ3</accession>
<organism evidence="1 2">
    <name type="scientific">Paraburkholderia sprentiae WSM5005</name>
    <dbReference type="NCBI Taxonomy" id="754502"/>
    <lineage>
        <taxon>Bacteria</taxon>
        <taxon>Pseudomonadati</taxon>
        <taxon>Pseudomonadota</taxon>
        <taxon>Betaproteobacteria</taxon>
        <taxon>Burkholderiales</taxon>
        <taxon>Burkholderiaceae</taxon>
        <taxon>Paraburkholderia</taxon>
    </lineage>
</organism>